<proteinExistence type="predicted"/>
<keyword evidence="2" id="KW-0812">Transmembrane</keyword>
<dbReference type="OrthoDB" id="5599171at2759"/>
<sequence length="428" mass="48425">MSTSSVDPPELDLRIKGSLPSGSAPPSIRHHHHHPPPLQPTNPLETAPSSPSQIYLNLLILEASLRSQYLRHLARRRKFTGFLIALFIWTSIFGYRFFILGGSPYYYVSLLEMLALGGGVFTGVLFYATGLYDKTIVEPRRFVFMANRGLRTYNVKLVKVPLSYREWISWWWGWYTFRPPPQQPSNTTARRRLSSNNRRPTPPVPSHSHSPSISSATRRPSLAPPHQDDEDDEEEVEEYLPGGIHLKLVILPKGFSPDFREGWELYRTEYWEKENEARQDRRLQLKTRRHLKTDYVQPPTERRVRSSRTGSVSSQRVRTPTPDPDQMGIPTTRTRRGSTASVKRRSITGLPSRAGTPGGDISDSSTTSVLGERERARRSDSVRTDKSSSSAGGSLREPNRKPSGRGRGKKRASKQGIELSVDESEGAR</sequence>
<feature type="compositionally biased region" description="Basic and acidic residues" evidence="1">
    <location>
        <begin position="371"/>
        <end position="386"/>
    </location>
</feature>
<organism evidence="3 4">
    <name type="scientific">Sphaerosporella brunnea</name>
    <dbReference type="NCBI Taxonomy" id="1250544"/>
    <lineage>
        <taxon>Eukaryota</taxon>
        <taxon>Fungi</taxon>
        <taxon>Dikarya</taxon>
        <taxon>Ascomycota</taxon>
        <taxon>Pezizomycotina</taxon>
        <taxon>Pezizomycetes</taxon>
        <taxon>Pezizales</taxon>
        <taxon>Pyronemataceae</taxon>
        <taxon>Sphaerosporella</taxon>
    </lineage>
</organism>
<dbReference type="PANTHER" id="PTHR28249">
    <property type="entry name" value="SPORULATION-SPECIFIC PROTEIN SPO7"/>
    <property type="match status" value="1"/>
</dbReference>
<reference evidence="3 4" key="1">
    <citation type="submission" date="2019-09" db="EMBL/GenBank/DDBJ databases">
        <title>Draft genome of the ectomycorrhizal ascomycete Sphaerosporella brunnea.</title>
        <authorList>
            <consortium name="DOE Joint Genome Institute"/>
            <person name="Benucci G.M."/>
            <person name="Marozzi G."/>
            <person name="Antonielli L."/>
            <person name="Sanchez S."/>
            <person name="Marco P."/>
            <person name="Wang X."/>
            <person name="Falini L.B."/>
            <person name="Barry K."/>
            <person name="Haridas S."/>
            <person name="Lipzen A."/>
            <person name="Labutti K."/>
            <person name="Grigoriev I.V."/>
            <person name="Murat C."/>
            <person name="Martin F."/>
            <person name="Albertini E."/>
            <person name="Donnini D."/>
            <person name="Bonito G."/>
        </authorList>
    </citation>
    <scope>NUCLEOTIDE SEQUENCE [LARGE SCALE GENOMIC DNA]</scope>
    <source>
        <strain evidence="3 4">Sb_GMNB300</strain>
    </source>
</reference>
<feature type="region of interest" description="Disordered" evidence="1">
    <location>
        <begin position="21"/>
        <end position="49"/>
    </location>
</feature>
<dbReference type="GO" id="GO:0004721">
    <property type="term" value="F:phosphoprotein phosphatase activity"/>
    <property type="evidence" value="ECO:0007669"/>
    <property type="project" value="TreeGrafter"/>
</dbReference>
<dbReference type="FunCoup" id="A0A5J5EIY7">
    <property type="interactions" value="25"/>
</dbReference>
<feature type="compositionally biased region" description="Polar residues" evidence="1">
    <location>
        <begin position="329"/>
        <end position="341"/>
    </location>
</feature>
<evidence type="ECO:0000256" key="1">
    <source>
        <dbReference type="SAM" id="MobiDB-lite"/>
    </source>
</evidence>
<feature type="transmembrane region" description="Helical" evidence="2">
    <location>
        <begin position="105"/>
        <end position="132"/>
    </location>
</feature>
<evidence type="ECO:0000313" key="3">
    <source>
        <dbReference type="EMBL" id="KAA8895360.1"/>
    </source>
</evidence>
<evidence type="ECO:0000313" key="4">
    <source>
        <dbReference type="Proteomes" id="UP000326924"/>
    </source>
</evidence>
<gene>
    <name evidence="3" type="ORF">FN846DRAFT_339693</name>
</gene>
<dbReference type="InParanoid" id="A0A5J5EIY7"/>
<dbReference type="EMBL" id="VXIS01000270">
    <property type="protein sequence ID" value="KAA8895360.1"/>
    <property type="molecule type" value="Genomic_DNA"/>
</dbReference>
<feature type="compositionally biased region" description="Basic residues" evidence="1">
    <location>
        <begin position="402"/>
        <end position="413"/>
    </location>
</feature>
<feature type="compositionally biased region" description="Low complexity" evidence="1">
    <location>
        <begin position="307"/>
        <end position="319"/>
    </location>
</feature>
<feature type="compositionally biased region" description="Low complexity" evidence="1">
    <location>
        <begin position="206"/>
        <end position="215"/>
    </location>
</feature>
<accession>A0A5J5EIY7</accession>
<keyword evidence="4" id="KW-1185">Reference proteome</keyword>
<feature type="transmembrane region" description="Helical" evidence="2">
    <location>
        <begin position="79"/>
        <end position="99"/>
    </location>
</feature>
<dbReference type="InterPro" id="IPR005605">
    <property type="entry name" value="Spo7"/>
</dbReference>
<keyword evidence="2" id="KW-0472">Membrane</keyword>
<feature type="region of interest" description="Disordered" evidence="1">
    <location>
        <begin position="289"/>
        <end position="428"/>
    </location>
</feature>
<feature type="compositionally biased region" description="Polar residues" evidence="1">
    <location>
        <begin position="184"/>
        <end position="199"/>
    </location>
</feature>
<dbReference type="Pfam" id="PF03907">
    <property type="entry name" value="Spo7"/>
    <property type="match status" value="1"/>
</dbReference>
<dbReference type="GO" id="GO:0019888">
    <property type="term" value="F:protein phosphatase regulator activity"/>
    <property type="evidence" value="ECO:0007669"/>
    <property type="project" value="InterPro"/>
</dbReference>
<dbReference type="PANTHER" id="PTHR28249:SF1">
    <property type="entry name" value="SPORULATION-SPECIFIC PROTEIN SPO7"/>
    <property type="match status" value="1"/>
</dbReference>
<evidence type="ECO:0000256" key="2">
    <source>
        <dbReference type="SAM" id="Phobius"/>
    </source>
</evidence>
<dbReference type="GO" id="GO:0071595">
    <property type="term" value="C:Nem1-Spo7 phosphatase complex"/>
    <property type="evidence" value="ECO:0007669"/>
    <property type="project" value="TreeGrafter"/>
</dbReference>
<dbReference type="AlphaFoldDB" id="A0A5J5EIY7"/>
<comment type="caution">
    <text evidence="3">The sequence shown here is derived from an EMBL/GenBank/DDBJ whole genome shotgun (WGS) entry which is preliminary data.</text>
</comment>
<feature type="compositionally biased region" description="Acidic residues" evidence="1">
    <location>
        <begin position="228"/>
        <end position="238"/>
    </location>
</feature>
<dbReference type="Proteomes" id="UP000326924">
    <property type="component" value="Unassembled WGS sequence"/>
</dbReference>
<keyword evidence="2" id="KW-1133">Transmembrane helix</keyword>
<name>A0A5J5EIY7_9PEZI</name>
<feature type="region of interest" description="Disordered" evidence="1">
    <location>
        <begin position="182"/>
        <end position="238"/>
    </location>
</feature>
<protein>
    <submittedName>
        <fullName evidence="3">Spo7-like protein-domain-containing protein</fullName>
    </submittedName>
</protein>
<dbReference type="GO" id="GO:0006998">
    <property type="term" value="P:nuclear envelope organization"/>
    <property type="evidence" value="ECO:0007669"/>
    <property type="project" value="TreeGrafter"/>
</dbReference>